<feature type="compositionally biased region" description="Acidic residues" evidence="1">
    <location>
        <begin position="634"/>
        <end position="650"/>
    </location>
</feature>
<name>A0A2J6RRW5_HYAVF</name>
<evidence type="ECO:0000313" key="3">
    <source>
        <dbReference type="Proteomes" id="UP000235786"/>
    </source>
</evidence>
<dbReference type="AlphaFoldDB" id="A0A2J6RRW5"/>
<sequence length="687" mass="78794">MCFGTTITCNECETPTVYLLPGIHRCSTRNTLAHTITGPTTTCTTCWFCRATPESLDNPLAEAGTVMAWNEQAQKLFGFNNELWEARGNIKELASQIERFATPEEFEYDSEEDDVGDEIDRLIGLKKAEEAKVQELEGVRDRFFRVSGHGTGPYIVIAPPGIGERAPFSFQEWTSRFANAGELESEMLNLDCRGYEEYLETYGFEYECDQFHATNTERYEMDCKVFRFEDVKEARMGFRSWRSMDRLRAIKAKEQNVTPRTMAESFEFTLDLYARYLRDCPRDAKAFHDWRNTVATGRRRHLYGLERPYLEEAEAPIADTPAPEMAGPDEVPLTFAEWCVSPLAPADREFNRNTDSALRADLFGYQHYLSRFPETAPVYEKHREVCGRLSLAYVEDFESRTTNSASQPLSLRDFARSLKEQGYRTSTLTWEGDAYVLYLASVADAAEVGGFTMARDWWARGDRRELEGLPRHDPVTTKLKSWLHIRTAVRDTELLIESLRALPEQVRARALEGPDPAYVPGSPIEDVRIVERDAARDDRIDDDDRDDAHHDSEDDGVDEDPFLDWVLRQPHPPPMHPAHIPHRDHFAGNFDPFDPFGQRPTLHRHEEFEVEGDDFDRLFDEDHQTVNPPIIPGEDFDDEDSSDDEEFDELLDPPSVHEMRLAMEDLQTLVGNVEGSDEEESMLLASF</sequence>
<organism evidence="2 3">
    <name type="scientific">Hyaloscypha variabilis (strain UAMH 11265 / GT02V1 / F)</name>
    <name type="common">Meliniomyces variabilis</name>
    <dbReference type="NCBI Taxonomy" id="1149755"/>
    <lineage>
        <taxon>Eukaryota</taxon>
        <taxon>Fungi</taxon>
        <taxon>Dikarya</taxon>
        <taxon>Ascomycota</taxon>
        <taxon>Pezizomycotina</taxon>
        <taxon>Leotiomycetes</taxon>
        <taxon>Helotiales</taxon>
        <taxon>Hyaloscyphaceae</taxon>
        <taxon>Hyaloscypha</taxon>
        <taxon>Hyaloscypha variabilis</taxon>
    </lineage>
</organism>
<feature type="compositionally biased region" description="Basic and acidic residues" evidence="1">
    <location>
        <begin position="525"/>
        <end position="539"/>
    </location>
</feature>
<evidence type="ECO:0000313" key="2">
    <source>
        <dbReference type="EMBL" id="PMD41266.1"/>
    </source>
</evidence>
<dbReference type="Proteomes" id="UP000235786">
    <property type="component" value="Unassembled WGS sequence"/>
</dbReference>
<feature type="region of interest" description="Disordered" evidence="1">
    <location>
        <begin position="623"/>
        <end position="650"/>
    </location>
</feature>
<feature type="region of interest" description="Disordered" evidence="1">
    <location>
        <begin position="513"/>
        <end position="600"/>
    </location>
</feature>
<keyword evidence="3" id="KW-1185">Reference proteome</keyword>
<dbReference type="EMBL" id="KZ613944">
    <property type="protein sequence ID" value="PMD41266.1"/>
    <property type="molecule type" value="Genomic_DNA"/>
</dbReference>
<accession>A0A2J6RRW5</accession>
<gene>
    <name evidence="2" type="ORF">L207DRAFT_565195</name>
</gene>
<dbReference type="OrthoDB" id="3528961at2759"/>
<evidence type="ECO:0000256" key="1">
    <source>
        <dbReference type="SAM" id="MobiDB-lite"/>
    </source>
</evidence>
<reference evidence="2 3" key="1">
    <citation type="submission" date="2016-04" db="EMBL/GenBank/DDBJ databases">
        <title>A degradative enzymes factory behind the ericoid mycorrhizal symbiosis.</title>
        <authorList>
            <consortium name="DOE Joint Genome Institute"/>
            <person name="Martino E."/>
            <person name="Morin E."/>
            <person name="Grelet G."/>
            <person name="Kuo A."/>
            <person name="Kohler A."/>
            <person name="Daghino S."/>
            <person name="Barry K."/>
            <person name="Choi C."/>
            <person name="Cichocki N."/>
            <person name="Clum A."/>
            <person name="Copeland A."/>
            <person name="Hainaut M."/>
            <person name="Haridas S."/>
            <person name="Labutti K."/>
            <person name="Lindquist E."/>
            <person name="Lipzen A."/>
            <person name="Khouja H.-R."/>
            <person name="Murat C."/>
            <person name="Ohm R."/>
            <person name="Olson A."/>
            <person name="Spatafora J."/>
            <person name="Veneault-Fourrey C."/>
            <person name="Henrissat B."/>
            <person name="Grigoriev I."/>
            <person name="Martin F."/>
            <person name="Perotto S."/>
        </authorList>
    </citation>
    <scope>NUCLEOTIDE SEQUENCE [LARGE SCALE GENOMIC DNA]</scope>
    <source>
        <strain evidence="2 3">F</strain>
    </source>
</reference>
<feature type="compositionally biased region" description="Acidic residues" evidence="1">
    <location>
        <begin position="553"/>
        <end position="562"/>
    </location>
</feature>
<proteinExistence type="predicted"/>
<protein>
    <submittedName>
        <fullName evidence="2">Uncharacterized protein</fullName>
    </submittedName>
</protein>